<proteinExistence type="predicted"/>
<evidence type="ECO:0000313" key="3">
    <source>
        <dbReference type="Proteomes" id="UP001362999"/>
    </source>
</evidence>
<sequence length="296" mass="32593">MKRPVSHREARLQIRTIPGTPCGFIVTGMQGAACKHLRALRCVVDDWVTRGLATPFYYPATLEAAQQVRRITPICGVSGVAILHNFLALQKEAGDDTTTSVVDGDDETTADTDPMFGDGDDNDDELRVQTAQPFRIQNLARAAISTQIQQHSEHTANGILLRLHGLCVLLENATLTRTAPLDELERTLRIAQINLEKALPPLPPPELQEVPQAHVRPNNGASVLQQPLPFSPGIRPIIGLRRPAPVLIHPPENTIYIVLGLSNLKSNEKIQSPMFCHYYRPSALKSNLKLADKARN</sequence>
<dbReference type="EMBL" id="JAWWNJ010000054">
    <property type="protein sequence ID" value="KAK7015379.1"/>
    <property type="molecule type" value="Genomic_DNA"/>
</dbReference>
<evidence type="ECO:0000313" key="2">
    <source>
        <dbReference type="EMBL" id="KAK7015379.1"/>
    </source>
</evidence>
<organism evidence="2 3">
    <name type="scientific">Favolaschia claudopus</name>
    <dbReference type="NCBI Taxonomy" id="2862362"/>
    <lineage>
        <taxon>Eukaryota</taxon>
        <taxon>Fungi</taxon>
        <taxon>Dikarya</taxon>
        <taxon>Basidiomycota</taxon>
        <taxon>Agaricomycotina</taxon>
        <taxon>Agaricomycetes</taxon>
        <taxon>Agaricomycetidae</taxon>
        <taxon>Agaricales</taxon>
        <taxon>Marasmiineae</taxon>
        <taxon>Mycenaceae</taxon>
        <taxon>Favolaschia</taxon>
    </lineage>
</organism>
<dbReference type="AlphaFoldDB" id="A0AAW0APX4"/>
<reference evidence="2 3" key="1">
    <citation type="journal article" date="2024" name="J Genomics">
        <title>Draft genome sequencing and assembly of Favolaschia claudopus CIRM-BRFM 2984 isolated from oak limbs.</title>
        <authorList>
            <person name="Navarro D."/>
            <person name="Drula E."/>
            <person name="Chaduli D."/>
            <person name="Cazenave R."/>
            <person name="Ahrendt S."/>
            <person name="Wang J."/>
            <person name="Lipzen A."/>
            <person name="Daum C."/>
            <person name="Barry K."/>
            <person name="Grigoriev I.V."/>
            <person name="Favel A."/>
            <person name="Rosso M.N."/>
            <person name="Martin F."/>
        </authorList>
    </citation>
    <scope>NUCLEOTIDE SEQUENCE [LARGE SCALE GENOMIC DNA]</scope>
    <source>
        <strain evidence="2 3">CIRM-BRFM 2984</strain>
    </source>
</reference>
<protein>
    <submittedName>
        <fullName evidence="2">Uncharacterized protein</fullName>
    </submittedName>
</protein>
<feature type="region of interest" description="Disordered" evidence="1">
    <location>
        <begin position="97"/>
        <end position="119"/>
    </location>
</feature>
<comment type="caution">
    <text evidence="2">The sequence shown here is derived from an EMBL/GenBank/DDBJ whole genome shotgun (WGS) entry which is preliminary data.</text>
</comment>
<evidence type="ECO:0000256" key="1">
    <source>
        <dbReference type="SAM" id="MobiDB-lite"/>
    </source>
</evidence>
<accession>A0AAW0APX4</accession>
<dbReference type="Proteomes" id="UP001362999">
    <property type="component" value="Unassembled WGS sequence"/>
</dbReference>
<gene>
    <name evidence="2" type="ORF">R3P38DRAFT_3204636</name>
</gene>
<keyword evidence="3" id="KW-1185">Reference proteome</keyword>
<name>A0AAW0APX4_9AGAR</name>